<proteinExistence type="predicted"/>
<keyword evidence="1" id="KW-1133">Transmembrane helix</keyword>
<feature type="transmembrane region" description="Helical" evidence="1">
    <location>
        <begin position="109"/>
        <end position="127"/>
    </location>
</feature>
<feature type="transmembrane region" description="Helical" evidence="1">
    <location>
        <begin position="44"/>
        <end position="68"/>
    </location>
</feature>
<dbReference type="EMBL" id="FXYD01000001">
    <property type="protein sequence ID" value="SMX31747.1"/>
    <property type="molecule type" value="Genomic_DNA"/>
</dbReference>
<evidence type="ECO:0000313" key="2">
    <source>
        <dbReference type="EMBL" id="SMX31747.1"/>
    </source>
</evidence>
<evidence type="ECO:0000256" key="1">
    <source>
        <dbReference type="SAM" id="Phobius"/>
    </source>
</evidence>
<evidence type="ECO:0000313" key="3">
    <source>
        <dbReference type="Proteomes" id="UP000203464"/>
    </source>
</evidence>
<reference evidence="3" key="1">
    <citation type="submission" date="2017-05" db="EMBL/GenBank/DDBJ databases">
        <authorList>
            <person name="Rodrigo-Torres L."/>
            <person name="Arahal R. D."/>
            <person name="Lucena T."/>
        </authorList>
    </citation>
    <scope>NUCLEOTIDE SEQUENCE [LARGE SCALE GENOMIC DNA]</scope>
    <source>
        <strain evidence="3">CECT 8868</strain>
    </source>
</reference>
<feature type="transmembrane region" description="Helical" evidence="1">
    <location>
        <begin position="80"/>
        <end position="102"/>
    </location>
</feature>
<keyword evidence="1" id="KW-0812">Transmembrane</keyword>
<gene>
    <name evidence="2" type="ORF">OCA8868_00508</name>
</gene>
<sequence>MKRWRSMVSSGLTILGEMRKTTDPYIASPIQSGRKPIDPLAKRLMRFCVIVGLSSSIGVAGYLFFLLGSSDGGAAYANRWSATLMVAAGVFTFWCVVCLILWVFRRWALFFHFLLLVAGIVSFLASVSS</sequence>
<accession>A0A238JNI2</accession>
<keyword evidence="1" id="KW-0472">Membrane</keyword>
<keyword evidence="3" id="KW-1185">Reference proteome</keyword>
<dbReference type="Proteomes" id="UP000203464">
    <property type="component" value="Unassembled WGS sequence"/>
</dbReference>
<name>A0A238JNI2_9RHOB</name>
<dbReference type="AlphaFoldDB" id="A0A238JNI2"/>
<organism evidence="2 3">
    <name type="scientific">Octadecabacter ascidiaceicola</name>
    <dbReference type="NCBI Taxonomy" id="1655543"/>
    <lineage>
        <taxon>Bacteria</taxon>
        <taxon>Pseudomonadati</taxon>
        <taxon>Pseudomonadota</taxon>
        <taxon>Alphaproteobacteria</taxon>
        <taxon>Rhodobacterales</taxon>
        <taxon>Roseobacteraceae</taxon>
        <taxon>Octadecabacter</taxon>
    </lineage>
</organism>
<protein>
    <submittedName>
        <fullName evidence="2">Uncharacterized protein</fullName>
    </submittedName>
</protein>